<gene>
    <name evidence="1" type="ORF">ACCO45_001229</name>
</gene>
<accession>A0ACC4E6F8</accession>
<organism evidence="1 2">
    <name type="scientific">Purpureocillium lilacinum</name>
    <name type="common">Paecilomyces lilacinus</name>
    <dbReference type="NCBI Taxonomy" id="33203"/>
    <lineage>
        <taxon>Eukaryota</taxon>
        <taxon>Fungi</taxon>
        <taxon>Dikarya</taxon>
        <taxon>Ascomycota</taxon>
        <taxon>Pezizomycotina</taxon>
        <taxon>Sordariomycetes</taxon>
        <taxon>Hypocreomycetidae</taxon>
        <taxon>Hypocreales</taxon>
        <taxon>Ophiocordycipitaceae</taxon>
        <taxon>Purpureocillium</taxon>
    </lineage>
</organism>
<evidence type="ECO:0000313" key="1">
    <source>
        <dbReference type="EMBL" id="KAL3964225.1"/>
    </source>
</evidence>
<keyword evidence="2" id="KW-1185">Reference proteome</keyword>
<proteinExistence type="predicted"/>
<dbReference type="EMBL" id="JBGNUJ010000002">
    <property type="protein sequence ID" value="KAL3964225.1"/>
    <property type="molecule type" value="Genomic_DNA"/>
</dbReference>
<dbReference type="Proteomes" id="UP001638806">
    <property type="component" value="Unassembled WGS sequence"/>
</dbReference>
<evidence type="ECO:0000313" key="2">
    <source>
        <dbReference type="Proteomes" id="UP001638806"/>
    </source>
</evidence>
<sequence>MPTIQEFRSHLGPHGLRSAPGAQTEPGETTHAIASLAVMSPSGYRAIEMHGVAQRDSKVRCSREQPPMPVWSFHFTEAPDRALTVEKTMAFEVGPRGTSTAMTLTMT</sequence>
<name>A0ACC4E6F8_PURLI</name>
<comment type="caution">
    <text evidence="1">The sequence shown here is derived from an EMBL/GenBank/DDBJ whole genome shotgun (WGS) entry which is preliminary data.</text>
</comment>
<protein>
    <submittedName>
        <fullName evidence="1">Uncharacterized protein</fullName>
    </submittedName>
</protein>
<reference evidence="1" key="1">
    <citation type="submission" date="2024-12" db="EMBL/GenBank/DDBJ databases">
        <title>Comparative genomics and development of molecular markers within Purpureocillium lilacinum and among Purpureocillium species.</title>
        <authorList>
            <person name="Yeh Z.-Y."/>
            <person name="Ni N.-T."/>
            <person name="Lo P.-H."/>
            <person name="Mushyakhwo K."/>
            <person name="Lin C.-F."/>
            <person name="Nai Y.-S."/>
        </authorList>
    </citation>
    <scope>NUCLEOTIDE SEQUENCE</scope>
    <source>
        <strain evidence="1">NCHU-NPUST-175</strain>
    </source>
</reference>